<dbReference type="InterPro" id="IPR012340">
    <property type="entry name" value="NA-bd_OB-fold"/>
</dbReference>
<organism evidence="5">
    <name type="scientific">marine metagenome</name>
    <dbReference type="NCBI Taxonomy" id="408172"/>
    <lineage>
        <taxon>unclassified sequences</taxon>
        <taxon>metagenomes</taxon>
        <taxon>ecological metagenomes</taxon>
    </lineage>
</organism>
<reference evidence="5" key="1">
    <citation type="submission" date="2018-05" db="EMBL/GenBank/DDBJ databases">
        <authorList>
            <person name="Lanie J.A."/>
            <person name="Ng W.-L."/>
            <person name="Kazmierczak K.M."/>
            <person name="Andrzejewski T.M."/>
            <person name="Davidsen T.M."/>
            <person name="Wayne K.J."/>
            <person name="Tettelin H."/>
            <person name="Glass J.I."/>
            <person name="Rusch D."/>
            <person name="Podicherti R."/>
            <person name="Tsui H.-C.T."/>
            <person name="Winkler M.E."/>
        </authorList>
    </citation>
    <scope>NUCLEOTIDE SEQUENCE</scope>
</reference>
<evidence type="ECO:0000259" key="4">
    <source>
        <dbReference type="PROSITE" id="PS50126"/>
    </source>
</evidence>
<evidence type="ECO:0000256" key="3">
    <source>
        <dbReference type="ARBA" id="ARBA00023274"/>
    </source>
</evidence>
<dbReference type="PRINTS" id="PR00681">
    <property type="entry name" value="RIBOSOMALS1"/>
</dbReference>
<dbReference type="GO" id="GO:0022627">
    <property type="term" value="C:cytosolic small ribosomal subunit"/>
    <property type="evidence" value="ECO:0007669"/>
    <property type="project" value="TreeGrafter"/>
</dbReference>
<dbReference type="PROSITE" id="PS50126">
    <property type="entry name" value="S1"/>
    <property type="match status" value="4"/>
</dbReference>
<accession>A0A382CJ82</accession>
<comment type="similarity">
    <text evidence="1">Belongs to the bacterial ribosomal protein bS1 family.</text>
</comment>
<feature type="domain" description="S1 motif" evidence="4">
    <location>
        <begin position="30"/>
        <end position="96"/>
    </location>
</feature>
<dbReference type="PANTHER" id="PTHR10724">
    <property type="entry name" value="30S RIBOSOMAL PROTEIN S1"/>
    <property type="match status" value="1"/>
</dbReference>
<dbReference type="FunFam" id="2.40.50.140:FF:000051">
    <property type="entry name" value="RNA-binding transcriptional accessory protein"/>
    <property type="match status" value="1"/>
</dbReference>
<evidence type="ECO:0000256" key="2">
    <source>
        <dbReference type="ARBA" id="ARBA00022980"/>
    </source>
</evidence>
<dbReference type="InterPro" id="IPR035104">
    <property type="entry name" value="Ribosomal_protein_S1-like"/>
</dbReference>
<name>A0A382CJ82_9ZZZZ</name>
<feature type="domain" description="S1 motif" evidence="4">
    <location>
        <begin position="285"/>
        <end position="356"/>
    </location>
</feature>
<proteinExistence type="inferred from homology"/>
<evidence type="ECO:0000256" key="1">
    <source>
        <dbReference type="ARBA" id="ARBA00006767"/>
    </source>
</evidence>
<dbReference type="SMART" id="SM00316">
    <property type="entry name" value="S1"/>
    <property type="match status" value="4"/>
</dbReference>
<dbReference type="CDD" id="cd04465">
    <property type="entry name" value="S1_RPS1_repeat_ec2_hs2"/>
    <property type="match status" value="1"/>
</dbReference>
<gene>
    <name evidence="5" type="ORF">METZ01_LOCUS178247</name>
</gene>
<keyword evidence="3" id="KW-0687">Ribonucleoprotein</keyword>
<dbReference type="SUPFAM" id="SSF50249">
    <property type="entry name" value="Nucleic acid-binding proteins"/>
    <property type="match status" value="4"/>
</dbReference>
<dbReference type="AlphaFoldDB" id="A0A382CJ82"/>
<dbReference type="Gene3D" id="2.40.50.140">
    <property type="entry name" value="Nucleic acid-binding proteins"/>
    <property type="match status" value="4"/>
</dbReference>
<dbReference type="Pfam" id="PF00575">
    <property type="entry name" value="S1"/>
    <property type="match status" value="4"/>
</dbReference>
<feature type="domain" description="S1 motif" evidence="4">
    <location>
        <begin position="200"/>
        <end position="268"/>
    </location>
</feature>
<dbReference type="CDD" id="cd05688">
    <property type="entry name" value="S1_RPS1_repeat_ec3"/>
    <property type="match status" value="1"/>
</dbReference>
<dbReference type="FunFam" id="2.40.50.140:FF:000103">
    <property type="entry name" value="protein RRP5 homolog"/>
    <property type="match status" value="1"/>
</dbReference>
<keyword evidence="2" id="KW-0689">Ribosomal protein</keyword>
<feature type="non-terminal residue" evidence="5">
    <location>
        <position position="409"/>
    </location>
</feature>
<protein>
    <recommendedName>
        <fullName evidence="4">S1 motif domain-containing protein</fullName>
    </recommendedName>
</protein>
<feature type="domain" description="S1 motif" evidence="4">
    <location>
        <begin position="114"/>
        <end position="179"/>
    </location>
</feature>
<dbReference type="GO" id="GO:0003735">
    <property type="term" value="F:structural constituent of ribosome"/>
    <property type="evidence" value="ECO:0007669"/>
    <property type="project" value="TreeGrafter"/>
</dbReference>
<dbReference type="PANTHER" id="PTHR10724:SF7">
    <property type="entry name" value="SMALL RIBOSOMAL SUBUNIT PROTEIN BS1C"/>
    <property type="match status" value="1"/>
</dbReference>
<dbReference type="GO" id="GO:0006412">
    <property type="term" value="P:translation"/>
    <property type="evidence" value="ECO:0007669"/>
    <property type="project" value="TreeGrafter"/>
</dbReference>
<dbReference type="GO" id="GO:0003729">
    <property type="term" value="F:mRNA binding"/>
    <property type="evidence" value="ECO:0007669"/>
    <property type="project" value="UniProtKB-ARBA"/>
</dbReference>
<evidence type="ECO:0000313" key="5">
    <source>
        <dbReference type="EMBL" id="SVB25393.1"/>
    </source>
</evidence>
<dbReference type="InterPro" id="IPR003029">
    <property type="entry name" value="S1_domain"/>
</dbReference>
<dbReference type="EMBL" id="UINC01034484">
    <property type="protein sequence ID" value="SVB25393.1"/>
    <property type="molecule type" value="Genomic_DNA"/>
</dbReference>
<dbReference type="CDD" id="cd05687">
    <property type="entry name" value="S1_RPS1_repeat_ec1_hs1"/>
    <property type="match status" value="1"/>
</dbReference>
<sequence length="409" mass="46253">MNEVVNSKTQNTEFDKLLAESINKSNLKEGSIIQGIVSEIEDDVVVVDIGAKVEGRIPKREFIFQKDQKELEAGDKIDVYLESLEDFSGACRLSRSKAKSKEIWAEIEKSFESGELVEGVITGKVKGGLSCEIGITAFLPGSQIDTRPVKDISHLLNIPQKFKILKMDVKRNNIVVSRRSVLEEMHKEVREERFLQLKLDDVVDGKIKAITDYGAFVDLGGYDSLLHSSDITYKRIAHPSEVLKIDQKVKVKIIKVDPEKNRVSVGMKQLEEDPWHKVKDSLKINDRVNGVVTNVTDYGIFIEVENGIEGLCHKDMLTWSQKQNSKPGNLYARSQSVECQILDIDHEKRRLSLGIKQLSPNPWIKFNENNPIGTILETKINSIKDNIIFCSLDEEIDGAIFSKELSWEN</sequence>
<dbReference type="InterPro" id="IPR050437">
    <property type="entry name" value="Ribos_protein_bS1-like"/>
</dbReference>